<keyword evidence="2" id="KW-0805">Transcription regulation</keyword>
<evidence type="ECO:0000256" key="2">
    <source>
        <dbReference type="ARBA" id="ARBA00023015"/>
    </source>
</evidence>
<dbReference type="GO" id="GO:0003700">
    <property type="term" value="F:DNA-binding transcription factor activity"/>
    <property type="evidence" value="ECO:0007669"/>
    <property type="project" value="InterPro"/>
</dbReference>
<dbReference type="PANTHER" id="PTHR30579">
    <property type="entry name" value="TRANSCRIPTIONAL REGULATOR"/>
    <property type="match status" value="1"/>
</dbReference>
<dbReference type="SUPFAM" id="SSF46785">
    <property type="entry name" value="Winged helix' DNA-binding domain"/>
    <property type="match status" value="1"/>
</dbReference>
<comment type="similarity">
    <text evidence="1">Belongs to the LysR transcriptional regulatory family.</text>
</comment>
<dbReference type="Pfam" id="PF03466">
    <property type="entry name" value="LysR_substrate"/>
    <property type="match status" value="1"/>
</dbReference>
<keyword evidence="7" id="KW-1185">Reference proteome</keyword>
<keyword evidence="3 6" id="KW-0238">DNA-binding</keyword>
<dbReference type="Pfam" id="PF00126">
    <property type="entry name" value="HTH_1"/>
    <property type="match status" value="1"/>
</dbReference>
<dbReference type="InterPro" id="IPR005119">
    <property type="entry name" value="LysR_subst-bd"/>
</dbReference>
<name>A0A7W6EH06_9HYPH</name>
<organism evidence="6 7">
    <name type="scientific">Pseudochelatococcus contaminans</name>
    <dbReference type="NCBI Taxonomy" id="1538103"/>
    <lineage>
        <taxon>Bacteria</taxon>
        <taxon>Pseudomonadati</taxon>
        <taxon>Pseudomonadota</taxon>
        <taxon>Alphaproteobacteria</taxon>
        <taxon>Hyphomicrobiales</taxon>
        <taxon>Chelatococcaceae</taxon>
        <taxon>Pseudochelatococcus</taxon>
    </lineage>
</organism>
<evidence type="ECO:0000256" key="1">
    <source>
        <dbReference type="ARBA" id="ARBA00009437"/>
    </source>
</evidence>
<dbReference type="EMBL" id="JACICC010000003">
    <property type="protein sequence ID" value="MBB3809392.1"/>
    <property type="molecule type" value="Genomic_DNA"/>
</dbReference>
<reference evidence="6 7" key="1">
    <citation type="submission" date="2020-08" db="EMBL/GenBank/DDBJ databases">
        <title>Genomic Encyclopedia of Type Strains, Phase IV (KMG-IV): sequencing the most valuable type-strain genomes for metagenomic binning, comparative biology and taxonomic classification.</title>
        <authorList>
            <person name="Goeker M."/>
        </authorList>
    </citation>
    <scope>NUCLEOTIDE SEQUENCE [LARGE SCALE GENOMIC DNA]</scope>
    <source>
        <strain evidence="6 7">DSM 28760</strain>
    </source>
</reference>
<dbReference type="SUPFAM" id="SSF53850">
    <property type="entry name" value="Periplasmic binding protein-like II"/>
    <property type="match status" value="1"/>
</dbReference>
<dbReference type="Proteomes" id="UP000537592">
    <property type="component" value="Unassembled WGS sequence"/>
</dbReference>
<comment type="caution">
    <text evidence="6">The sequence shown here is derived from an EMBL/GenBank/DDBJ whole genome shotgun (WGS) entry which is preliminary data.</text>
</comment>
<sequence length="301" mass="32765">MVQPFNWDLLQSFLAVARAGRLTLAARRLGIDHSTLSRRLVTLETALGAALFERTMTGYKLTTHGENLLRHAENIESSVLALQSDMADSSSTVSGAVRIGAPDGFGAAFLAPVIGKLAAAHPGLDIQIVATPRNFSLSQREADIAITLSRPSHGRLHARLLTDYELGVFAARDREDLRHGLVSAEDCASRPFISYIDDMIFTPELDYLSSIARDITPRIKSSNLIAQYQATVAGAGLCVLPCFLVAGDTRLVRVLPEVGITRTFWLLVHSDMRDLARIRVTADFIADEVRKARGLFLPASG</sequence>
<dbReference type="InterPro" id="IPR050176">
    <property type="entry name" value="LTTR"/>
</dbReference>
<dbReference type="Gene3D" id="3.40.190.290">
    <property type="match status" value="1"/>
</dbReference>
<keyword evidence="4" id="KW-0804">Transcription</keyword>
<feature type="domain" description="HTH lysR-type" evidence="5">
    <location>
        <begin position="5"/>
        <end position="62"/>
    </location>
</feature>
<evidence type="ECO:0000256" key="4">
    <source>
        <dbReference type="ARBA" id="ARBA00023163"/>
    </source>
</evidence>
<dbReference type="InterPro" id="IPR036388">
    <property type="entry name" value="WH-like_DNA-bd_sf"/>
</dbReference>
<evidence type="ECO:0000313" key="6">
    <source>
        <dbReference type="EMBL" id="MBB3809392.1"/>
    </source>
</evidence>
<evidence type="ECO:0000256" key="3">
    <source>
        <dbReference type="ARBA" id="ARBA00023125"/>
    </source>
</evidence>
<dbReference type="Gene3D" id="1.10.10.10">
    <property type="entry name" value="Winged helix-like DNA-binding domain superfamily/Winged helix DNA-binding domain"/>
    <property type="match status" value="1"/>
</dbReference>
<dbReference type="PANTHER" id="PTHR30579:SF3">
    <property type="entry name" value="TRANSCRIPTIONAL REGULATORY PROTEIN"/>
    <property type="match status" value="1"/>
</dbReference>
<dbReference type="InterPro" id="IPR036390">
    <property type="entry name" value="WH_DNA-bd_sf"/>
</dbReference>
<dbReference type="InterPro" id="IPR000847">
    <property type="entry name" value="LysR_HTH_N"/>
</dbReference>
<accession>A0A7W6EH06</accession>
<dbReference type="GO" id="GO:0003677">
    <property type="term" value="F:DNA binding"/>
    <property type="evidence" value="ECO:0007669"/>
    <property type="project" value="UniProtKB-KW"/>
</dbReference>
<evidence type="ECO:0000259" key="5">
    <source>
        <dbReference type="PROSITE" id="PS50931"/>
    </source>
</evidence>
<protein>
    <submittedName>
        <fullName evidence="6">DNA-binding transcriptional LysR family regulator</fullName>
    </submittedName>
</protein>
<dbReference type="AlphaFoldDB" id="A0A7W6EH06"/>
<dbReference type="PROSITE" id="PS50931">
    <property type="entry name" value="HTH_LYSR"/>
    <property type="match status" value="1"/>
</dbReference>
<proteinExistence type="inferred from homology"/>
<dbReference type="RefSeq" id="WP_183751455.1">
    <property type="nucleotide sequence ID" value="NZ_JACICC010000003.1"/>
</dbReference>
<evidence type="ECO:0000313" key="7">
    <source>
        <dbReference type="Proteomes" id="UP000537592"/>
    </source>
</evidence>
<gene>
    <name evidence="6" type="ORF">FHS81_001474</name>
</gene>